<dbReference type="Proteomes" id="UP000250123">
    <property type="component" value="Chromosome SHEWBE"/>
</dbReference>
<organism evidence="2 3">
    <name type="scientific">Shewanella benthica</name>
    <dbReference type="NCBI Taxonomy" id="43661"/>
    <lineage>
        <taxon>Bacteria</taxon>
        <taxon>Pseudomonadati</taxon>
        <taxon>Pseudomonadota</taxon>
        <taxon>Gammaproteobacteria</taxon>
        <taxon>Alteromonadales</taxon>
        <taxon>Shewanellaceae</taxon>
        <taxon>Shewanella</taxon>
    </lineage>
</organism>
<keyword evidence="1" id="KW-1133">Transmembrane helix</keyword>
<dbReference type="AlphaFoldDB" id="A0A330LV23"/>
<keyword evidence="1" id="KW-0812">Transmembrane</keyword>
<gene>
    <name evidence="2" type="ORF">SHEWBE_0025</name>
</gene>
<evidence type="ECO:0000256" key="1">
    <source>
        <dbReference type="SAM" id="Phobius"/>
    </source>
</evidence>
<dbReference type="RefSeq" id="WP_231926373.1">
    <property type="nucleotide sequence ID" value="NZ_LS483452.1"/>
</dbReference>
<protein>
    <submittedName>
        <fullName evidence="2">Uncharacterized protein</fullName>
    </submittedName>
</protein>
<sequence>MTRKDFLGYGDSSNIKLSFNRPQSYFGGLGQLTERVDVIDMHVSEPQVLADYIQQYSDNIFAKYGRMSQMQESELACKSMTQCVFTGFSLLCHIAIYSYSLMFSS</sequence>
<dbReference type="EMBL" id="LS483452">
    <property type="protein sequence ID" value="SQH74026.1"/>
    <property type="molecule type" value="Genomic_DNA"/>
</dbReference>
<accession>A0A330LV23</accession>
<proteinExistence type="predicted"/>
<name>A0A330LV23_9GAMM</name>
<reference evidence="3" key="1">
    <citation type="submission" date="2018-06" db="EMBL/GenBank/DDBJ databases">
        <authorList>
            <person name="Cea G.-C."/>
            <person name="William W."/>
        </authorList>
    </citation>
    <scope>NUCLEOTIDE SEQUENCE [LARGE SCALE GENOMIC DNA]</scope>
    <source>
        <strain evidence="3">DB21MT-2</strain>
    </source>
</reference>
<evidence type="ECO:0000313" key="3">
    <source>
        <dbReference type="Proteomes" id="UP000250123"/>
    </source>
</evidence>
<keyword evidence="1" id="KW-0472">Membrane</keyword>
<dbReference type="KEGG" id="sbk:SHEWBE_0025"/>
<evidence type="ECO:0000313" key="2">
    <source>
        <dbReference type="EMBL" id="SQH74026.1"/>
    </source>
</evidence>
<feature type="transmembrane region" description="Helical" evidence="1">
    <location>
        <begin position="75"/>
        <end position="99"/>
    </location>
</feature>